<dbReference type="RefSeq" id="WP_186773814.1">
    <property type="nucleotide sequence ID" value="NZ_JACOMF010000115.1"/>
</dbReference>
<feature type="compositionally biased region" description="Basic and acidic residues" evidence="1">
    <location>
        <begin position="43"/>
        <end position="58"/>
    </location>
</feature>
<dbReference type="EMBL" id="JACOMF010000115">
    <property type="protein sequence ID" value="MBC4019080.1"/>
    <property type="molecule type" value="Genomic_DNA"/>
</dbReference>
<proteinExistence type="predicted"/>
<name>A0A9X0R538_9PROT</name>
<dbReference type="AlphaFoldDB" id="A0A9X0R538"/>
<evidence type="ECO:0000313" key="3">
    <source>
        <dbReference type="Proteomes" id="UP000600101"/>
    </source>
</evidence>
<evidence type="ECO:0000313" key="2">
    <source>
        <dbReference type="EMBL" id="MBC4019080.1"/>
    </source>
</evidence>
<evidence type="ECO:0000256" key="1">
    <source>
        <dbReference type="SAM" id="MobiDB-lite"/>
    </source>
</evidence>
<reference evidence="2" key="1">
    <citation type="submission" date="2020-08" db="EMBL/GenBank/DDBJ databases">
        <authorList>
            <person name="Hu Y."/>
            <person name="Nguyen S.V."/>
            <person name="Li F."/>
            <person name="Fanning S."/>
        </authorList>
    </citation>
    <scope>NUCLEOTIDE SEQUENCE</scope>
    <source>
        <strain evidence="2">SYSU D8009</strain>
    </source>
</reference>
<sequence length="58" mass="6906">MKARAGWREKQEVEVTPLRRVEDLSDEELSRMIEACQHMQEQPQDRSALERHEDERAA</sequence>
<dbReference type="Proteomes" id="UP000600101">
    <property type="component" value="Unassembled WGS sequence"/>
</dbReference>
<organism evidence="2 3">
    <name type="scientific">Siccirubricoccus deserti</name>
    <dbReference type="NCBI Taxonomy" id="2013562"/>
    <lineage>
        <taxon>Bacteria</taxon>
        <taxon>Pseudomonadati</taxon>
        <taxon>Pseudomonadota</taxon>
        <taxon>Alphaproteobacteria</taxon>
        <taxon>Acetobacterales</taxon>
        <taxon>Roseomonadaceae</taxon>
        <taxon>Siccirubricoccus</taxon>
    </lineage>
</organism>
<gene>
    <name evidence="2" type="ORF">H7965_27965</name>
</gene>
<feature type="region of interest" description="Disordered" evidence="1">
    <location>
        <begin position="38"/>
        <end position="58"/>
    </location>
</feature>
<comment type="caution">
    <text evidence="2">The sequence shown here is derived from an EMBL/GenBank/DDBJ whole genome shotgun (WGS) entry which is preliminary data.</text>
</comment>
<protein>
    <submittedName>
        <fullName evidence="2">Uncharacterized protein</fullName>
    </submittedName>
</protein>
<keyword evidence="3" id="KW-1185">Reference proteome</keyword>
<accession>A0A9X0R538</accession>